<dbReference type="SUPFAM" id="SSF102114">
    <property type="entry name" value="Radical SAM enzymes"/>
    <property type="match status" value="1"/>
</dbReference>
<reference evidence="1" key="2">
    <citation type="journal article" date="2014" name="ISME J.">
        <title>Microbial stratification in low pH oxic and suboxic macroscopic growths along an acid mine drainage.</title>
        <authorList>
            <person name="Mendez-Garcia C."/>
            <person name="Mesa V."/>
            <person name="Sprenger R.R."/>
            <person name="Richter M."/>
            <person name="Diez M.S."/>
            <person name="Solano J."/>
            <person name="Bargiela R."/>
            <person name="Golyshina O.V."/>
            <person name="Manteca A."/>
            <person name="Ramos J.L."/>
            <person name="Gallego J.R."/>
            <person name="Llorente I."/>
            <person name="Martins Dos Santos V.A."/>
            <person name="Jensen O.N."/>
            <person name="Pelaez A.I."/>
            <person name="Sanchez J."/>
            <person name="Ferrer M."/>
        </authorList>
    </citation>
    <scope>NUCLEOTIDE SEQUENCE</scope>
</reference>
<dbReference type="PANTHER" id="PTHR13932">
    <property type="entry name" value="COPROPORPHYRINIGEN III OXIDASE"/>
    <property type="match status" value="1"/>
</dbReference>
<proteinExistence type="predicted"/>
<dbReference type="EMBL" id="AUZY01007464">
    <property type="protein sequence ID" value="EQD49725.1"/>
    <property type="molecule type" value="Genomic_DNA"/>
</dbReference>
<dbReference type="GO" id="GO:0051539">
    <property type="term" value="F:4 iron, 4 sulfur cluster binding"/>
    <property type="evidence" value="ECO:0007669"/>
    <property type="project" value="TreeGrafter"/>
</dbReference>
<organism evidence="1">
    <name type="scientific">mine drainage metagenome</name>
    <dbReference type="NCBI Taxonomy" id="410659"/>
    <lineage>
        <taxon>unclassified sequences</taxon>
        <taxon>metagenomes</taxon>
        <taxon>ecological metagenomes</taxon>
    </lineage>
</organism>
<reference evidence="1" key="1">
    <citation type="submission" date="2013-08" db="EMBL/GenBank/DDBJ databases">
        <authorList>
            <person name="Mendez C."/>
            <person name="Richter M."/>
            <person name="Ferrer M."/>
            <person name="Sanchez J."/>
        </authorList>
    </citation>
    <scope>NUCLEOTIDE SEQUENCE</scope>
</reference>
<dbReference type="GO" id="GO:0005737">
    <property type="term" value="C:cytoplasm"/>
    <property type="evidence" value="ECO:0007669"/>
    <property type="project" value="TreeGrafter"/>
</dbReference>
<name>T1B6B5_9ZZZZ</name>
<dbReference type="InterPro" id="IPR058240">
    <property type="entry name" value="rSAM_sf"/>
</dbReference>
<dbReference type="AlphaFoldDB" id="T1B6B5"/>
<sequence>RAGYQWEEISNWARPGHECRHNHVYWDQGDYVGYGSAAHSHRDGRRYWNVRTPERYIARVRAGRSPTAGEEVLDEATRRFERESLALRTRRGVPVEAFESLDEIRHLVRVRDGRVTLAPRGRLVANAVIVRLRSS</sequence>
<comment type="caution">
    <text evidence="1">The sequence shown here is derived from an EMBL/GenBank/DDBJ whole genome shotgun (WGS) entry which is preliminary data.</text>
</comment>
<evidence type="ECO:0000313" key="1">
    <source>
        <dbReference type="EMBL" id="EQD49725.1"/>
    </source>
</evidence>
<accession>T1B6B5</accession>
<feature type="non-terminal residue" evidence="1">
    <location>
        <position position="1"/>
    </location>
</feature>
<dbReference type="GO" id="GO:0006779">
    <property type="term" value="P:porphyrin-containing compound biosynthetic process"/>
    <property type="evidence" value="ECO:0007669"/>
    <property type="project" value="TreeGrafter"/>
</dbReference>
<dbReference type="InterPro" id="IPR034505">
    <property type="entry name" value="Coproporphyrinogen-III_oxidase"/>
</dbReference>
<protein>
    <submittedName>
        <fullName evidence="1">Oxygen-independent coproporphyrinogen III oxidase</fullName>
    </submittedName>
</protein>
<gene>
    <name evidence="1" type="ORF">B1B_11484</name>
</gene>
<dbReference type="PANTHER" id="PTHR13932:SF5">
    <property type="entry name" value="RADICAL S-ADENOSYL METHIONINE DOMAIN-CONTAINING PROTEIN 1, MITOCHONDRIAL"/>
    <property type="match status" value="1"/>
</dbReference>